<dbReference type="AlphaFoldDB" id="A0A0C1MYM4"/>
<accession>A0A0C1MYM4</accession>
<organism evidence="1 2">
    <name type="scientific">Candidatus Jidaibacter acanthamoebae</name>
    <dbReference type="NCBI Taxonomy" id="86105"/>
    <lineage>
        <taxon>Bacteria</taxon>
        <taxon>Pseudomonadati</taxon>
        <taxon>Pseudomonadota</taxon>
        <taxon>Alphaproteobacteria</taxon>
        <taxon>Rickettsiales</taxon>
        <taxon>Candidatus Midichloriaceae</taxon>
        <taxon>Candidatus Jidaibacter</taxon>
    </lineage>
</organism>
<proteinExistence type="predicted"/>
<evidence type="ECO:0000313" key="2">
    <source>
        <dbReference type="Proteomes" id="UP000031258"/>
    </source>
</evidence>
<evidence type="ECO:0008006" key="3">
    <source>
        <dbReference type="Google" id="ProtNLM"/>
    </source>
</evidence>
<sequence>MAFNKLTKIINYYLVYMTKPLMPKATAIWLIENTTLTFGQIAEFCGLHPLEVQGIADGDVAKGIIGIDPVTSGQITKEEITRCETNPKLYLTLSANAQKLMKEQARQKKSAKYTPVARRQDKPDAVAWIIKNCPELNDSQIMKLIGTTKTTINAVRDKSHWNSPNIRPRDPVLLGLCTQTELDRIYDLAKQKSVQKAQEEKSEAMRKLEE</sequence>
<reference evidence="1 2" key="1">
    <citation type="submission" date="2014-11" db="EMBL/GenBank/DDBJ databases">
        <title>A Rickettsiales Symbiont of Amoebae With Ancient Features.</title>
        <authorList>
            <person name="Schulz F."/>
            <person name="Martijn J."/>
            <person name="Wascher F."/>
            <person name="Kostanjsek R."/>
            <person name="Ettema T.J."/>
            <person name="Horn M."/>
        </authorList>
    </citation>
    <scope>NUCLEOTIDE SEQUENCE [LARGE SCALE GENOMIC DNA]</scope>
    <source>
        <strain evidence="1 2">UWC36</strain>
    </source>
</reference>
<dbReference type="InterPro" id="IPR010421">
    <property type="entry name" value="TrcR"/>
</dbReference>
<keyword evidence="2" id="KW-1185">Reference proteome</keyword>
<dbReference type="Pfam" id="PF06242">
    <property type="entry name" value="TrcR"/>
    <property type="match status" value="1"/>
</dbReference>
<dbReference type="Proteomes" id="UP000031258">
    <property type="component" value="Unassembled WGS sequence"/>
</dbReference>
<dbReference type="EMBL" id="JSWE01000124">
    <property type="protein sequence ID" value="KIE05006.1"/>
    <property type="molecule type" value="Genomic_DNA"/>
</dbReference>
<dbReference type="STRING" id="86105.NF27_EY01020"/>
<name>A0A0C1MYM4_9RICK</name>
<gene>
    <name evidence="1" type="ORF">NF27_EY01020</name>
</gene>
<comment type="caution">
    <text evidence="1">The sequence shown here is derived from an EMBL/GenBank/DDBJ whole genome shotgun (WGS) entry which is preliminary data.</text>
</comment>
<dbReference type="PATRIC" id="fig|86105.3.peg.1169"/>
<protein>
    <recommendedName>
        <fullName evidence="3">Cytoplasmic protein</fullName>
    </recommendedName>
</protein>
<evidence type="ECO:0000313" key="1">
    <source>
        <dbReference type="EMBL" id="KIE05006.1"/>
    </source>
</evidence>